<dbReference type="Proteomes" id="UP000039865">
    <property type="component" value="Unassembled WGS sequence"/>
</dbReference>
<keyword evidence="1" id="KW-0479">Metal-binding</keyword>
<reference evidence="5 6" key="1">
    <citation type="submission" date="2014-06" db="EMBL/GenBank/DDBJ databases">
        <authorList>
            <person name="Swart Estienne"/>
        </authorList>
    </citation>
    <scope>NUCLEOTIDE SEQUENCE [LARGE SCALE GENOMIC DNA]</scope>
    <source>
        <strain evidence="5 6">130c</strain>
    </source>
</reference>
<dbReference type="GO" id="GO:0005164">
    <property type="term" value="F:tumor necrosis factor receptor binding"/>
    <property type="evidence" value="ECO:0007669"/>
    <property type="project" value="TreeGrafter"/>
</dbReference>
<dbReference type="SUPFAM" id="SSF57845">
    <property type="entry name" value="B-box zinc-binding domain"/>
    <property type="match status" value="1"/>
</dbReference>
<dbReference type="GO" id="GO:0008270">
    <property type="term" value="F:zinc ion binding"/>
    <property type="evidence" value="ECO:0007669"/>
    <property type="project" value="UniProtKB-KW"/>
</dbReference>
<evidence type="ECO:0000259" key="4">
    <source>
        <dbReference type="PROSITE" id="PS50222"/>
    </source>
</evidence>
<evidence type="ECO:0000313" key="6">
    <source>
        <dbReference type="Proteomes" id="UP000039865"/>
    </source>
</evidence>
<dbReference type="EMBL" id="CCKQ01018649">
    <property type="protein sequence ID" value="CDW90627.1"/>
    <property type="molecule type" value="Genomic_DNA"/>
</dbReference>
<sequence length="721" mass="82407">MSEKGKKDKKKSSSKDKDKKDDKKGTPKKSSAISDKKSTKSKKGESPSASRADLKSELESQPDITSKIGTQDGAQMQGQNQGFPPGFGGQPGGIPGYQGALGSSSNYGGLMGGQFGAMMNAEGKKHCFLHNQQLRYFCDSCEELICYDCTVMGPHNTQLHRISSMEEAFRSRFDLINRSIHHSVVPKRAQLIAQIVRLDHRIDEIKTVKSVIEKDIRNEYGAIMERLRSSEGVKMAVLQHDIAEVQKDITRIDEILMTMEEIASGNGQITPQQQQQLAPDILAFLHKYRQINENIEYAVTKQFKVEIDVYPNDLPRELAERRVLMEHYEEQRKLLKFKDDVIWKLSQELKKKYDYFQDEFDKETRHEMNEWARLVDRYAGELKKYELVCSFCGQHLADSNVNGECIENTIAIASGGRMGFTAPPTRQNLSATPQQVLAQPSDRSQVIYYTDEDPPAEAFGTKRHFFGKPSLKGYKQNPFRTQTAGLLKEEVILQNLEAAAVLKKIYEMDHHMKIDLDSKFRQFDPNNTGIIKKNDFINVIFENVRSIQASELMQFMNLFTTSFDDVVNYDDFLKVLYKFGDMPFQNPNAYMSQQNFNQDYSPQQDGFLRQSSQQPHQDQVSGNIEVMQNLRDALLHRLQPKQKEIVERIRGQLRDQNIEEVLRKFARDNKDHINEDELLIGISKMNANVYLADIKELVNLLKNGKEGSKISIAETVQLIAQ</sequence>
<evidence type="ECO:0000259" key="3">
    <source>
        <dbReference type="PROSITE" id="PS50119"/>
    </source>
</evidence>
<dbReference type="InterPro" id="IPR011992">
    <property type="entry name" value="EF-hand-dom_pair"/>
</dbReference>
<keyword evidence="1" id="KW-0863">Zinc-finger</keyword>
<feature type="domain" description="EF-hand" evidence="4">
    <location>
        <begin position="511"/>
        <end position="546"/>
    </location>
</feature>
<evidence type="ECO:0000256" key="1">
    <source>
        <dbReference type="PROSITE-ProRule" id="PRU00024"/>
    </source>
</evidence>
<dbReference type="GO" id="GO:0051865">
    <property type="term" value="P:protein autoubiquitination"/>
    <property type="evidence" value="ECO:0007669"/>
    <property type="project" value="TreeGrafter"/>
</dbReference>
<feature type="region of interest" description="Disordered" evidence="2">
    <location>
        <begin position="1"/>
        <end position="97"/>
    </location>
</feature>
<dbReference type="OrthoDB" id="342730at2759"/>
<evidence type="ECO:0000313" key="5">
    <source>
        <dbReference type="EMBL" id="CDW90627.1"/>
    </source>
</evidence>
<dbReference type="Gene3D" id="3.30.160.60">
    <property type="entry name" value="Classic Zinc Finger"/>
    <property type="match status" value="1"/>
</dbReference>
<name>A0A078BBI3_STYLE</name>
<organism evidence="5 6">
    <name type="scientific">Stylonychia lemnae</name>
    <name type="common">Ciliate</name>
    <dbReference type="NCBI Taxonomy" id="5949"/>
    <lineage>
        <taxon>Eukaryota</taxon>
        <taxon>Sar</taxon>
        <taxon>Alveolata</taxon>
        <taxon>Ciliophora</taxon>
        <taxon>Intramacronucleata</taxon>
        <taxon>Spirotrichea</taxon>
        <taxon>Stichotrichia</taxon>
        <taxon>Sporadotrichida</taxon>
        <taxon>Oxytrichidae</taxon>
        <taxon>Stylonychinae</taxon>
        <taxon>Stylonychia</taxon>
    </lineage>
</organism>
<keyword evidence="1" id="KW-0862">Zinc</keyword>
<dbReference type="InParanoid" id="A0A078BBI3"/>
<accession>A0A078BBI3</accession>
<dbReference type="InterPro" id="IPR000315">
    <property type="entry name" value="Znf_B-box"/>
</dbReference>
<feature type="domain" description="B box-type" evidence="3">
    <location>
        <begin position="122"/>
        <end position="165"/>
    </location>
</feature>
<dbReference type="CDD" id="cd19756">
    <property type="entry name" value="Bbox2"/>
    <property type="match status" value="1"/>
</dbReference>
<keyword evidence="6" id="KW-1185">Reference proteome</keyword>
<dbReference type="GO" id="GO:0070842">
    <property type="term" value="P:aggresome assembly"/>
    <property type="evidence" value="ECO:0007669"/>
    <property type="project" value="TreeGrafter"/>
</dbReference>
<dbReference type="InterPro" id="IPR002048">
    <property type="entry name" value="EF_hand_dom"/>
</dbReference>
<dbReference type="GO" id="GO:0006513">
    <property type="term" value="P:protein monoubiquitination"/>
    <property type="evidence" value="ECO:0007669"/>
    <property type="project" value="TreeGrafter"/>
</dbReference>
<dbReference type="PROSITE" id="PS50222">
    <property type="entry name" value="EF_HAND_2"/>
    <property type="match status" value="1"/>
</dbReference>
<proteinExistence type="predicted"/>
<feature type="compositionally biased region" description="Polar residues" evidence="2">
    <location>
        <begin position="62"/>
        <end position="74"/>
    </location>
</feature>
<feature type="compositionally biased region" description="Basic and acidic residues" evidence="2">
    <location>
        <begin position="1"/>
        <end position="25"/>
    </location>
</feature>
<dbReference type="GO" id="GO:0005778">
    <property type="term" value="C:peroxisomal membrane"/>
    <property type="evidence" value="ECO:0007669"/>
    <property type="project" value="TreeGrafter"/>
</dbReference>
<evidence type="ECO:0000256" key="2">
    <source>
        <dbReference type="SAM" id="MobiDB-lite"/>
    </source>
</evidence>
<gene>
    <name evidence="5" type="primary">Contig2508.g2697</name>
    <name evidence="5" type="ORF">STYLEM_19772</name>
</gene>
<dbReference type="GO" id="GO:0061630">
    <property type="term" value="F:ubiquitin protein ligase activity"/>
    <property type="evidence" value="ECO:0007669"/>
    <property type="project" value="TreeGrafter"/>
</dbReference>
<feature type="compositionally biased region" description="Low complexity" evidence="2">
    <location>
        <begin position="75"/>
        <end position="84"/>
    </location>
</feature>
<feature type="compositionally biased region" description="Basic and acidic residues" evidence="2">
    <location>
        <begin position="34"/>
        <end position="45"/>
    </location>
</feature>
<dbReference type="AlphaFoldDB" id="A0A078BBI3"/>
<dbReference type="GO" id="GO:0016235">
    <property type="term" value="C:aggresome"/>
    <property type="evidence" value="ECO:0007669"/>
    <property type="project" value="TreeGrafter"/>
</dbReference>
<dbReference type="GO" id="GO:0031625">
    <property type="term" value="F:ubiquitin protein ligase binding"/>
    <property type="evidence" value="ECO:0007669"/>
    <property type="project" value="TreeGrafter"/>
</dbReference>
<dbReference type="InterPro" id="IPR053003">
    <property type="entry name" value="TRIM_RBCC_E3_ubiq-ligases"/>
</dbReference>
<dbReference type="SUPFAM" id="SSF47473">
    <property type="entry name" value="EF-hand"/>
    <property type="match status" value="1"/>
</dbReference>
<dbReference type="PANTHER" id="PTHR36754:SF2">
    <property type="entry name" value="E3 UBIQUITIN-PROTEIN LIGASE TRIM37"/>
    <property type="match status" value="1"/>
</dbReference>
<dbReference type="Pfam" id="PF00643">
    <property type="entry name" value="zf-B_box"/>
    <property type="match status" value="1"/>
</dbReference>
<protein>
    <submittedName>
        <fullName evidence="5">Dhhc zinc finger domain containing protein</fullName>
    </submittedName>
</protein>
<dbReference type="PANTHER" id="PTHR36754">
    <property type="entry name" value="E3 UBIQUITIN-PROTEIN LIGASE TRIM37"/>
    <property type="match status" value="1"/>
</dbReference>
<dbReference type="Gene3D" id="1.10.238.10">
    <property type="entry name" value="EF-hand"/>
    <property type="match status" value="1"/>
</dbReference>
<dbReference type="PROSITE" id="PS50119">
    <property type="entry name" value="ZF_BBOX"/>
    <property type="match status" value="1"/>
</dbReference>
<feature type="compositionally biased region" description="Gly residues" evidence="2">
    <location>
        <begin position="85"/>
        <end position="96"/>
    </location>
</feature>
<dbReference type="GO" id="GO:0005509">
    <property type="term" value="F:calcium ion binding"/>
    <property type="evidence" value="ECO:0007669"/>
    <property type="project" value="InterPro"/>
</dbReference>